<accession>A0A4R9GHY3</accession>
<protein>
    <submittedName>
        <fullName evidence="3">Uncharacterized protein</fullName>
    </submittedName>
</protein>
<evidence type="ECO:0000256" key="2">
    <source>
        <dbReference type="SAM" id="Phobius"/>
    </source>
</evidence>
<dbReference type="EMBL" id="RQET01000004">
    <property type="protein sequence ID" value="TGK12374.1"/>
    <property type="molecule type" value="Genomic_DNA"/>
</dbReference>
<feature type="transmembrane region" description="Helical" evidence="2">
    <location>
        <begin position="48"/>
        <end position="66"/>
    </location>
</feature>
<sequence>MNDPLEKKETIYPKKNKLPINEEPKQKNLGNFPVTNKNEHSSDPLRRGVALLGIALAFIGVAYFLISPESRKISSNQTLENTRPGLILAANDSVNLIAKDFKVELPKSSDRKYEMLIWDYANEDGDVVEVLVNGKSLGPPFMIKHKPNVFYIEVPSTIQVKGVKDGVGGISYAAYFSGGNLTYFNLAPVGGLNNFIMGIKP</sequence>
<dbReference type="OrthoDB" id="6556312at2"/>
<name>A0A4R9GHY3_9LEPT</name>
<reference evidence="3" key="1">
    <citation type="journal article" date="2019" name="PLoS Negl. Trop. Dis.">
        <title>Revisiting the worldwide diversity of Leptospira species in the environment.</title>
        <authorList>
            <person name="Vincent A.T."/>
            <person name="Schiettekatte O."/>
            <person name="Bourhy P."/>
            <person name="Veyrier F.J."/>
            <person name="Picardeau M."/>
        </authorList>
    </citation>
    <scope>NUCLEOTIDE SEQUENCE [LARGE SCALE GENOMIC DNA]</scope>
    <source>
        <strain evidence="3">SSW15</strain>
    </source>
</reference>
<evidence type="ECO:0000256" key="1">
    <source>
        <dbReference type="SAM" id="MobiDB-lite"/>
    </source>
</evidence>
<evidence type="ECO:0000313" key="3">
    <source>
        <dbReference type="EMBL" id="TGK12374.1"/>
    </source>
</evidence>
<proteinExistence type="predicted"/>
<keyword evidence="4" id="KW-1185">Reference proteome</keyword>
<keyword evidence="2" id="KW-1133">Transmembrane helix</keyword>
<keyword evidence="2" id="KW-0812">Transmembrane</keyword>
<comment type="caution">
    <text evidence="3">The sequence shown here is derived from an EMBL/GenBank/DDBJ whole genome shotgun (WGS) entry which is preliminary data.</text>
</comment>
<gene>
    <name evidence="3" type="ORF">EHO60_08985</name>
</gene>
<dbReference type="RefSeq" id="WP_135767772.1">
    <property type="nucleotide sequence ID" value="NZ_RQET01000004.1"/>
</dbReference>
<organism evidence="3 4">
    <name type="scientific">Leptospira fletcheri</name>
    <dbReference type="NCBI Taxonomy" id="2484981"/>
    <lineage>
        <taxon>Bacteria</taxon>
        <taxon>Pseudomonadati</taxon>
        <taxon>Spirochaetota</taxon>
        <taxon>Spirochaetia</taxon>
        <taxon>Leptospirales</taxon>
        <taxon>Leptospiraceae</taxon>
        <taxon>Leptospira</taxon>
    </lineage>
</organism>
<evidence type="ECO:0000313" key="4">
    <source>
        <dbReference type="Proteomes" id="UP000298458"/>
    </source>
</evidence>
<feature type="compositionally biased region" description="Basic and acidic residues" evidence="1">
    <location>
        <begin position="1"/>
        <end position="12"/>
    </location>
</feature>
<dbReference type="AlphaFoldDB" id="A0A4R9GHY3"/>
<dbReference type="Proteomes" id="UP000298458">
    <property type="component" value="Unassembled WGS sequence"/>
</dbReference>
<keyword evidence="2" id="KW-0472">Membrane</keyword>
<feature type="region of interest" description="Disordered" evidence="1">
    <location>
        <begin position="1"/>
        <end position="41"/>
    </location>
</feature>